<feature type="region of interest" description="Disordered" evidence="4">
    <location>
        <begin position="1"/>
        <end position="24"/>
    </location>
</feature>
<dbReference type="GO" id="GO:0003723">
    <property type="term" value="F:RNA binding"/>
    <property type="evidence" value="ECO:0007669"/>
    <property type="project" value="TreeGrafter"/>
</dbReference>
<dbReference type="InterPro" id="IPR016024">
    <property type="entry name" value="ARM-type_fold"/>
</dbReference>
<name>A0A6J3HAM1_SAPAP</name>
<feature type="region of interest" description="Disordered" evidence="4">
    <location>
        <begin position="726"/>
        <end position="780"/>
    </location>
</feature>
<accession>A0A6J3HAM1</accession>
<dbReference type="PANTHER" id="PTHR13213">
    <property type="entry name" value="MYB-BINDING PROTEIN 1A FAMILY MEMBER"/>
    <property type="match status" value="1"/>
</dbReference>
<evidence type="ECO:0000256" key="4">
    <source>
        <dbReference type="SAM" id="MobiDB-lite"/>
    </source>
</evidence>
<reference evidence="6" key="1">
    <citation type="submission" date="2025-08" db="UniProtKB">
        <authorList>
            <consortium name="RefSeq"/>
        </authorList>
    </citation>
    <scope>IDENTIFICATION</scope>
    <source>
        <tissue evidence="6">Blood</tissue>
    </source>
</reference>
<dbReference type="InterPro" id="IPR007015">
    <property type="entry name" value="DNA_pol_V/MYBBP1A"/>
</dbReference>
<comment type="subcellular location">
    <subcellularLocation>
        <location evidence="1">Nucleus</location>
    </subcellularLocation>
</comment>
<comment type="similarity">
    <text evidence="2">Belongs to the MYBBP1A family.</text>
</comment>
<dbReference type="GO" id="GO:0003714">
    <property type="term" value="F:transcription corepressor activity"/>
    <property type="evidence" value="ECO:0007669"/>
    <property type="project" value="TreeGrafter"/>
</dbReference>
<feature type="compositionally biased region" description="Basic residues" evidence="4">
    <location>
        <begin position="726"/>
        <end position="736"/>
    </location>
</feature>
<evidence type="ECO:0000256" key="2">
    <source>
        <dbReference type="ARBA" id="ARBA00006809"/>
    </source>
</evidence>
<feature type="compositionally biased region" description="Basic residues" evidence="4">
    <location>
        <begin position="1377"/>
        <end position="1390"/>
    </location>
</feature>
<sequence length="1390" mass="155586">MGSREPAEPLSPRDATQNSARPADRHGLLKHSREFLDFFWDIAKPEQETRLAATEKLLEYLRARPKGSEMKYALKRLITGLGVGRETARPCYSLALAQLLQSFEDLPLCSILQQIQEKYDLHQVKKSMVRPALFANLFGVLALFQSGRLVKDQEALRKSVKLLQALAHHQNHLQEQPRKALVDILSEVSEATLQEMLPEVLSTDLDAMLSCPEQLGLFLLAQQKVPSRLKKLVGSVNLFSDENVPRLVNVLKMAASSVKKERKLPTVALELLRLALKEDKFLQFWKGVVEQRLLKLQFWPASYLCFRLLGAALPLLTKEQLQLVMRGDVIRHYGEHTCTAKLPNQFKFAPEMEEYVGTFLEGCQDDPERQLAVLVAFSSTTNHGLPVVPTFWRVVRFLSPRALQGYVAWLQDMFLQPDLDSLIDFSTNNQKKAQDASLHVPERAVFRLRKWIILRLVSLVDSLHLEMEEALTEQVARFCLFHSFFVTKKPTSQIPETRQQLSLPLESQAREAVSSAFFSLLQTLSTQFKPASEQTRGGQPWTYRLVHFADLLLNHSHSVTPVTPLTAQQRQAWDRMLQTLKELEAPSSEPRAAAFQHLLLLVGIHLFKSPTESCDLLGDIQTCIRKSLGERRRRSLTKAIDPQEPPWVEVLVEILLALLAQPSHLMRQVARSVFGHVCSHLTPRALQLILDVLNPETSEDEDDHVVVTDESDERWLKAAEVLPARARRGGRSGKIGKVRDAPAPTPQDKSEDSEEKRGSESEDESDGGESEEEERDGDVDQGFREQLMSVLQAGKALGGEESEDEEELGDEAMMALDQSLASLFAEQKLRIQARRDEKSKLQKEKALRRDFQIRVLDLVEVLVTKQPENVLVLELLEPLLRIIRRSLRSSSSKQEQDFLHKTARIFTHHLCRGRRYCHDLGDRVEALHGQVARLVEQAGRQPDSSTALYHFNASLYLLRVLKGGTPEGHLHETQEELEAGTNPSPVPEGPQAAGCLDLNLAMRVYSSALSSFLTKRHSPLTVPMFLSLFSRHPVLCKSLLPVLVQHITGPGRPRQQSLAPDVLRLQAPTFTQPQAQACLLLQKTLSMREVRSSFQDPEWKQLIGQVLTKVTESLLGNKGFDISPECLSPTTPPQNLRTLGEAQTKAEHQQALSSLELLNTVFRTCKHEKLTLDLTVLLGVLQGQQQGLRQGAHCTGSSRLLDLYWQAMKTLGVQRPKLEKDAKEIPSATQSPISRKRKKKGFLPETKKRKKHTSQDGTPAATGGSQPPSTGRKRNRTKAKGLARANGMPSTKGPAPGTPTLSPSPPAKSPKLQKKNQKLSQVNGAPSSPMKPAGQKKHHEAPPKKGVLDKSPPSTLARKKARPPLVIRSPSLLQSGTKKKKTQLRKAGKP</sequence>
<feature type="region of interest" description="Disordered" evidence="4">
    <location>
        <begin position="1218"/>
        <end position="1390"/>
    </location>
</feature>
<feature type="compositionally biased region" description="Acidic residues" evidence="4">
    <location>
        <begin position="761"/>
        <end position="779"/>
    </location>
</feature>
<evidence type="ECO:0000256" key="1">
    <source>
        <dbReference type="ARBA" id="ARBA00004123"/>
    </source>
</evidence>
<protein>
    <submittedName>
        <fullName evidence="6">Myb-binding protein 1A isoform X2</fullName>
    </submittedName>
</protein>
<dbReference type="PANTHER" id="PTHR13213:SF2">
    <property type="entry name" value="MYB-BINDING PROTEIN 1A"/>
    <property type="match status" value="1"/>
</dbReference>
<keyword evidence="5" id="KW-1185">Reference proteome</keyword>
<dbReference type="Gene3D" id="1.25.10.10">
    <property type="entry name" value="Leucine-rich Repeat Variant"/>
    <property type="match status" value="1"/>
</dbReference>
<evidence type="ECO:0000313" key="6">
    <source>
        <dbReference type="RefSeq" id="XP_032127588.1"/>
    </source>
</evidence>
<dbReference type="GO" id="GO:0043565">
    <property type="term" value="F:sequence-specific DNA binding"/>
    <property type="evidence" value="ECO:0007669"/>
    <property type="project" value="TreeGrafter"/>
</dbReference>
<dbReference type="RefSeq" id="XP_032127588.1">
    <property type="nucleotide sequence ID" value="XM_032271697.1"/>
</dbReference>
<dbReference type="GeneID" id="116545082"/>
<dbReference type="SUPFAM" id="SSF48371">
    <property type="entry name" value="ARM repeat"/>
    <property type="match status" value="1"/>
</dbReference>
<dbReference type="CTD" id="10514"/>
<keyword evidence="3" id="KW-0539">Nucleus</keyword>
<gene>
    <name evidence="6" type="primary">MYBBP1A</name>
</gene>
<feature type="compositionally biased region" description="Basic and acidic residues" evidence="4">
    <location>
        <begin position="748"/>
        <end position="760"/>
    </location>
</feature>
<evidence type="ECO:0000256" key="3">
    <source>
        <dbReference type="ARBA" id="ARBA00023242"/>
    </source>
</evidence>
<dbReference type="Proteomes" id="UP000504640">
    <property type="component" value="Unplaced"/>
</dbReference>
<feature type="compositionally biased region" description="Basic residues" evidence="4">
    <location>
        <begin position="1234"/>
        <end position="1252"/>
    </location>
</feature>
<organism evidence="5 6">
    <name type="scientific">Sapajus apella</name>
    <name type="common">Brown-capped capuchin</name>
    <name type="synonym">Cebus apella</name>
    <dbReference type="NCBI Taxonomy" id="9515"/>
    <lineage>
        <taxon>Eukaryota</taxon>
        <taxon>Metazoa</taxon>
        <taxon>Chordata</taxon>
        <taxon>Craniata</taxon>
        <taxon>Vertebrata</taxon>
        <taxon>Euteleostomi</taxon>
        <taxon>Mammalia</taxon>
        <taxon>Eutheria</taxon>
        <taxon>Euarchontoglires</taxon>
        <taxon>Primates</taxon>
        <taxon>Haplorrhini</taxon>
        <taxon>Platyrrhini</taxon>
        <taxon>Cebidae</taxon>
        <taxon>Cebinae</taxon>
        <taxon>Sapajus</taxon>
    </lineage>
</organism>
<dbReference type="GO" id="GO:0005730">
    <property type="term" value="C:nucleolus"/>
    <property type="evidence" value="ECO:0007669"/>
    <property type="project" value="InterPro"/>
</dbReference>
<proteinExistence type="inferred from homology"/>
<feature type="compositionally biased region" description="Basic residues" evidence="4">
    <location>
        <begin position="1271"/>
        <end position="1281"/>
    </location>
</feature>
<dbReference type="InterPro" id="IPR011989">
    <property type="entry name" value="ARM-like"/>
</dbReference>
<evidence type="ECO:0000313" key="5">
    <source>
        <dbReference type="Proteomes" id="UP000504640"/>
    </source>
</evidence>
<dbReference type="Pfam" id="PF04931">
    <property type="entry name" value="DNA_pol_phi"/>
    <property type="match status" value="1"/>
</dbReference>